<dbReference type="HOGENOM" id="CLU_026632_1_0_11"/>
<proteinExistence type="predicted"/>
<dbReference type="Gene3D" id="3.40.50.300">
    <property type="entry name" value="P-loop containing nucleotide triphosphate hydrolases"/>
    <property type="match status" value="1"/>
</dbReference>
<evidence type="ECO:0000259" key="2">
    <source>
        <dbReference type="Pfam" id="PF20441"/>
    </source>
</evidence>
<feature type="domain" description="Terminase large subunit-like ATPase" evidence="1">
    <location>
        <begin position="66"/>
        <end position="237"/>
    </location>
</feature>
<dbReference type="InterPro" id="IPR046462">
    <property type="entry name" value="TerL_nuclease"/>
</dbReference>
<dbReference type="GO" id="GO:0004519">
    <property type="term" value="F:endonuclease activity"/>
    <property type="evidence" value="ECO:0007669"/>
    <property type="project" value="InterPro"/>
</dbReference>
<dbReference type="PANTHER" id="PTHR41287">
    <property type="match status" value="1"/>
</dbReference>
<evidence type="ECO:0000313" key="3">
    <source>
        <dbReference type="EMBL" id="AJC11715.1"/>
    </source>
</evidence>
<protein>
    <recommendedName>
        <fullName evidence="5">Terminase large subunit</fullName>
    </recommendedName>
</protein>
<accession>A0A0A8B2S9</accession>
<evidence type="ECO:0000259" key="1">
    <source>
        <dbReference type="Pfam" id="PF03354"/>
    </source>
</evidence>
<dbReference type="Pfam" id="PF20441">
    <property type="entry name" value="TerL_nuclease"/>
    <property type="match status" value="1"/>
</dbReference>
<name>A0A0A8B2S9_9ACTN</name>
<dbReference type="STRING" id="1531429.JI75_02550"/>
<feature type="domain" description="Terminase large subunit-like endonuclease" evidence="2">
    <location>
        <begin position="252"/>
        <end position="522"/>
    </location>
</feature>
<dbReference type="InterPro" id="IPR027417">
    <property type="entry name" value="P-loop_NTPase"/>
</dbReference>
<dbReference type="InterPro" id="IPR005021">
    <property type="entry name" value="Terminase_largesu-like"/>
</dbReference>
<dbReference type="Pfam" id="PF03354">
    <property type="entry name" value="TerL_ATPase"/>
    <property type="match status" value="1"/>
</dbReference>
<reference evidence="4" key="1">
    <citation type="submission" date="2014-08" db="EMBL/GenBank/DDBJ databases">
        <title>Coriobacteriaceae sp. complete genome.</title>
        <authorList>
            <person name="Looft T."/>
            <person name="Bayles D.O."/>
            <person name="Stanton T.B."/>
        </authorList>
    </citation>
    <scope>NUCLEOTIDE SEQUENCE [LARGE SCALE GENOMIC DNA]</scope>
    <source>
        <strain evidence="4">68-1-3</strain>
    </source>
</reference>
<evidence type="ECO:0000313" key="4">
    <source>
        <dbReference type="Proteomes" id="UP000031121"/>
    </source>
</evidence>
<keyword evidence="4" id="KW-1185">Reference proteome</keyword>
<organism evidence="3 4">
    <name type="scientific">Berryella intestinalis</name>
    <dbReference type="NCBI Taxonomy" id="1531429"/>
    <lineage>
        <taxon>Bacteria</taxon>
        <taxon>Bacillati</taxon>
        <taxon>Actinomycetota</taxon>
        <taxon>Coriobacteriia</taxon>
        <taxon>Eggerthellales</taxon>
        <taxon>Eggerthellaceae</taxon>
        <taxon>Berryella</taxon>
    </lineage>
</organism>
<dbReference type="PANTHER" id="PTHR41287:SF1">
    <property type="entry name" value="PROTEIN YMFN"/>
    <property type="match status" value="1"/>
</dbReference>
<dbReference type="InterPro" id="IPR046461">
    <property type="entry name" value="TerL_ATPase"/>
</dbReference>
<dbReference type="EMBL" id="CP009302">
    <property type="protein sequence ID" value="AJC11715.1"/>
    <property type="molecule type" value="Genomic_DNA"/>
</dbReference>
<gene>
    <name evidence="3" type="ORF">JI75_02550</name>
</gene>
<evidence type="ECO:0008006" key="5">
    <source>
        <dbReference type="Google" id="ProtNLM"/>
    </source>
</evidence>
<dbReference type="KEGG" id="cbac:JI75_02550"/>
<dbReference type="Proteomes" id="UP000031121">
    <property type="component" value="Chromosome"/>
</dbReference>
<dbReference type="AlphaFoldDB" id="A0A0A8B2S9"/>
<sequence>MGVPEITGWLRAVESGSYVACEEQKLLAAFVRRVFASERLFVNREQLATYMGYQRFFPFELDDWERFLVAVWLCTYREDGRPRFRELFCYLGRGSGKNGFITFCSFCLTSKGNGIERYNVDICATTEAQAMTSFKELKEDVLEKPGNRLSKAYAWTNTVIQNKATKSEVAYYTKNPDSKDGLRSGCVVFDEVHAYPDQRNIGVFKTGLGKKPHPRILYCTTDGNIRDGVIDDLKKRARAILKGEQPDNGMLPFMCCIDAADDIADERNWHKANPHLRFNADLMDEIRGEYDDYRLNPIANPDFMTKRMNFPVGRVELEVASWEDILATNRELPEMSGMPCVVGIDFARTTDFVSAVLLFRKDGTYYARHHSWFCSRSKHRGAIKAPLDDWAERGLVTIVDDVEINPDFVTRWVFQQSLEFNVQCVAIDDYRYTMFQRQLENVGFSAKEKTVYLVRPSDVMRIQPVINSAFVTRSIAWGDDPAMRWFTNNAKLEPAPNNNFKYGKIEPKGRKTDGFMAFVAAMAINDRIPDYAPIEWADVLTY</sequence>
<reference evidence="3 4" key="2">
    <citation type="journal article" date="2015" name="Genome Announc.">
        <title>Complete Genome Sequence of Coriobacteriaceae Strain 68-1-3, a Novel Mucus-Degrading Isolate from the Swine Intestinal Tract.</title>
        <authorList>
            <person name="Looft T."/>
            <person name="Bayles D.O."/>
            <person name="Alt D.P."/>
            <person name="Stanton T.B."/>
        </authorList>
    </citation>
    <scope>NUCLEOTIDE SEQUENCE [LARGE SCALE GENOMIC DNA]</scope>
    <source>
        <strain evidence="3 4">68-1-3</strain>
    </source>
</reference>